<sequence>MELRDYIRGLRRHWLAILLMTLVGAGTGYGWTLLQTPVYTAYSSGYIASTQSSDVGISTIGDNLARGRVPSYLEIAGWRAVAQNAIDTLELQTTPEAIVNRVEVTNPANTVILRISATGSTPESARALAEAWIDAMITEIDDIEGDGSEGSAPVTVIPADIASLPSSPSFPNVQTAVIVGAILGFGFGVAFALIRTVSDRRIRTAEDVESKTGIAVVGTIPLVPGLTDEQRLVGLSEHHGGKGENFAVAEALRSLRTNLQFMDVDHPPRTIVVTSPLPGDGKSTIACNLALTLAAAGTAVVLVDGDMRRSMVAKTMGLPGGAGLSDVLAGRAELTDVLQRTPKSVNLIVLAAGSVPPNPSEVLGSERMRTLIAELARHATVIIDAPPLLPVTDGAVLTHQADGALVVTSVGKTTHDLLDKALDTLRKARGRALGVVLNKAPLRGVDASPYSYEYRREYVSNSKEAAEPVPAADRVTVPADLSDLAEADAGARRGRRGPTPT</sequence>
<organism evidence="5 6">
    <name type="scientific">Agromyces rhizosphaerae</name>
    <dbReference type="NCBI Taxonomy" id="88374"/>
    <lineage>
        <taxon>Bacteria</taxon>
        <taxon>Bacillati</taxon>
        <taxon>Actinomycetota</taxon>
        <taxon>Actinomycetes</taxon>
        <taxon>Micrococcales</taxon>
        <taxon>Microbacteriaceae</taxon>
        <taxon>Agromyces</taxon>
    </lineage>
</organism>
<feature type="compositionally biased region" description="Basic residues" evidence="3">
    <location>
        <begin position="492"/>
        <end position="501"/>
    </location>
</feature>
<dbReference type="AlphaFoldDB" id="A0A9W6CR56"/>
<dbReference type="InterPro" id="IPR033756">
    <property type="entry name" value="YlxH/NBP35"/>
</dbReference>
<evidence type="ECO:0000256" key="3">
    <source>
        <dbReference type="SAM" id="MobiDB-lite"/>
    </source>
</evidence>
<evidence type="ECO:0000313" key="6">
    <source>
        <dbReference type="Proteomes" id="UP001144396"/>
    </source>
</evidence>
<evidence type="ECO:0000313" key="5">
    <source>
        <dbReference type="EMBL" id="GLI27356.1"/>
    </source>
</evidence>
<keyword evidence="1" id="KW-0547">Nucleotide-binding</keyword>
<feature type="region of interest" description="Disordered" evidence="3">
    <location>
        <begin position="461"/>
        <end position="501"/>
    </location>
</feature>
<dbReference type="Gene3D" id="3.40.50.300">
    <property type="entry name" value="P-loop containing nucleotide triphosphate hydrolases"/>
    <property type="match status" value="1"/>
</dbReference>
<dbReference type="InterPro" id="IPR027417">
    <property type="entry name" value="P-loop_NTPase"/>
</dbReference>
<keyword evidence="4" id="KW-0812">Transmembrane</keyword>
<feature type="transmembrane region" description="Helical" evidence="4">
    <location>
        <begin position="12"/>
        <end position="34"/>
    </location>
</feature>
<accession>A0A9W6CR56</accession>
<dbReference type="CDD" id="cd05387">
    <property type="entry name" value="BY-kinase"/>
    <property type="match status" value="1"/>
</dbReference>
<dbReference type="GO" id="GO:0005524">
    <property type="term" value="F:ATP binding"/>
    <property type="evidence" value="ECO:0007669"/>
    <property type="project" value="UniProtKB-KW"/>
</dbReference>
<dbReference type="Pfam" id="PF10609">
    <property type="entry name" value="ParA"/>
    <property type="match status" value="1"/>
</dbReference>
<feature type="transmembrane region" description="Helical" evidence="4">
    <location>
        <begin position="173"/>
        <end position="194"/>
    </location>
</feature>
<keyword evidence="6" id="KW-1185">Reference proteome</keyword>
<evidence type="ECO:0000256" key="4">
    <source>
        <dbReference type="SAM" id="Phobius"/>
    </source>
</evidence>
<dbReference type="Proteomes" id="UP001144396">
    <property type="component" value="Unassembled WGS sequence"/>
</dbReference>
<dbReference type="PANTHER" id="PTHR32309:SF13">
    <property type="entry name" value="FERRIC ENTEROBACTIN TRANSPORT PROTEIN FEPE"/>
    <property type="match status" value="1"/>
</dbReference>
<protein>
    <submittedName>
        <fullName evidence="5">Chromosome partitioning protein</fullName>
    </submittedName>
</protein>
<keyword evidence="4" id="KW-1133">Transmembrane helix</keyword>
<evidence type="ECO:0000256" key="1">
    <source>
        <dbReference type="ARBA" id="ARBA00022741"/>
    </source>
</evidence>
<keyword evidence="4" id="KW-0472">Membrane</keyword>
<name>A0A9W6CR56_9MICO</name>
<reference evidence="5" key="1">
    <citation type="submission" date="2022-12" db="EMBL/GenBank/DDBJ databases">
        <title>Reference genome sequencing for broad-spectrum identification of bacterial and archaeal isolates by mass spectrometry.</title>
        <authorList>
            <person name="Sekiguchi Y."/>
            <person name="Tourlousse D.M."/>
        </authorList>
    </citation>
    <scope>NUCLEOTIDE SEQUENCE</scope>
    <source>
        <strain evidence="5">14</strain>
    </source>
</reference>
<comment type="caution">
    <text evidence="5">The sequence shown here is derived from an EMBL/GenBank/DDBJ whole genome shotgun (WGS) entry which is preliminary data.</text>
</comment>
<dbReference type="NCBIfam" id="TIGR01007">
    <property type="entry name" value="eps_fam"/>
    <property type="match status" value="1"/>
</dbReference>
<evidence type="ECO:0000256" key="2">
    <source>
        <dbReference type="ARBA" id="ARBA00022840"/>
    </source>
</evidence>
<dbReference type="EMBL" id="BSDP01000001">
    <property type="protein sequence ID" value="GLI27356.1"/>
    <property type="molecule type" value="Genomic_DNA"/>
</dbReference>
<dbReference type="InterPro" id="IPR005702">
    <property type="entry name" value="Wzc-like_C"/>
</dbReference>
<dbReference type="SUPFAM" id="SSF52540">
    <property type="entry name" value="P-loop containing nucleoside triphosphate hydrolases"/>
    <property type="match status" value="1"/>
</dbReference>
<dbReference type="PANTHER" id="PTHR32309">
    <property type="entry name" value="TYROSINE-PROTEIN KINASE"/>
    <property type="match status" value="1"/>
</dbReference>
<gene>
    <name evidence="5" type="ORF">ARHIZOSPH14_15980</name>
</gene>
<dbReference type="InterPro" id="IPR050445">
    <property type="entry name" value="Bact_polysacc_biosynth/exp"/>
</dbReference>
<proteinExistence type="predicted"/>
<keyword evidence="2" id="KW-0067">ATP-binding</keyword>